<dbReference type="AlphaFoldDB" id="A0A7V3RDG5"/>
<dbReference type="EMBL" id="DTPE01000013">
    <property type="protein sequence ID" value="HGE74562.1"/>
    <property type="molecule type" value="Genomic_DNA"/>
</dbReference>
<dbReference type="Gene3D" id="1.10.287.3980">
    <property type="match status" value="1"/>
</dbReference>
<dbReference type="GO" id="GO:0003735">
    <property type="term" value="F:structural constituent of ribosome"/>
    <property type="evidence" value="ECO:0007669"/>
    <property type="project" value="InterPro"/>
</dbReference>
<gene>
    <name evidence="5" type="primary">rpmH</name>
    <name evidence="7" type="ORF">ENX73_00350</name>
</gene>
<sequence length="44" mass="5378">MKRTYQPKRHKRMKSHGFLQRMSTHTGRRVLSSRRRAGRKRLTV</sequence>
<dbReference type="Pfam" id="PF00468">
    <property type="entry name" value="Ribosomal_L34"/>
    <property type="match status" value="1"/>
</dbReference>
<dbReference type="GO" id="GO:1990904">
    <property type="term" value="C:ribonucleoprotein complex"/>
    <property type="evidence" value="ECO:0007669"/>
    <property type="project" value="UniProtKB-KW"/>
</dbReference>
<dbReference type="PANTHER" id="PTHR14503:SF4">
    <property type="entry name" value="LARGE RIBOSOMAL SUBUNIT PROTEIN BL34M"/>
    <property type="match status" value="1"/>
</dbReference>
<feature type="compositionally biased region" description="Basic residues" evidence="6">
    <location>
        <begin position="26"/>
        <end position="44"/>
    </location>
</feature>
<keyword evidence="3 5" id="KW-0687">Ribonucleoprotein</keyword>
<dbReference type="HAMAP" id="MF_00391">
    <property type="entry name" value="Ribosomal_bL34"/>
    <property type="match status" value="1"/>
</dbReference>
<feature type="compositionally biased region" description="Basic residues" evidence="6">
    <location>
        <begin position="1"/>
        <end position="15"/>
    </location>
</feature>
<comment type="similarity">
    <text evidence="1 5">Belongs to the bacterial ribosomal protein bL34 family.</text>
</comment>
<organism evidence="7">
    <name type="scientific">Mesoaciditoga lauensis</name>
    <dbReference type="NCBI Taxonomy" id="1495039"/>
    <lineage>
        <taxon>Bacteria</taxon>
        <taxon>Thermotogati</taxon>
        <taxon>Thermotogota</taxon>
        <taxon>Thermotogae</taxon>
        <taxon>Mesoaciditogales</taxon>
        <taxon>Mesoaciditogaceae</taxon>
        <taxon>Mesoaciditoga</taxon>
    </lineage>
</organism>
<evidence type="ECO:0000256" key="4">
    <source>
        <dbReference type="ARBA" id="ARBA00035177"/>
    </source>
</evidence>
<dbReference type="InterPro" id="IPR000271">
    <property type="entry name" value="Ribosomal_bL34"/>
</dbReference>
<accession>A0A7V3RDG5</accession>
<dbReference type="InterPro" id="IPR020939">
    <property type="entry name" value="Ribosomal_bL34_CS"/>
</dbReference>
<dbReference type="FunFam" id="1.10.287.3980:FF:000001">
    <property type="entry name" value="Mitochondrial ribosomal protein L34"/>
    <property type="match status" value="1"/>
</dbReference>
<evidence type="ECO:0000256" key="2">
    <source>
        <dbReference type="ARBA" id="ARBA00022980"/>
    </source>
</evidence>
<reference evidence="7" key="1">
    <citation type="journal article" date="2020" name="mSystems">
        <title>Genome- and Community-Level Interaction Insights into Carbon Utilization and Element Cycling Functions of Hydrothermarchaeota in Hydrothermal Sediment.</title>
        <authorList>
            <person name="Zhou Z."/>
            <person name="Liu Y."/>
            <person name="Xu W."/>
            <person name="Pan J."/>
            <person name="Luo Z.H."/>
            <person name="Li M."/>
        </authorList>
    </citation>
    <scope>NUCLEOTIDE SEQUENCE [LARGE SCALE GENOMIC DNA]</scope>
    <source>
        <strain evidence="7">SpSt-966</strain>
    </source>
</reference>
<comment type="caution">
    <text evidence="7">The sequence shown here is derived from an EMBL/GenBank/DDBJ whole genome shotgun (WGS) entry which is preliminary data.</text>
</comment>
<evidence type="ECO:0000313" key="7">
    <source>
        <dbReference type="EMBL" id="HGE74562.1"/>
    </source>
</evidence>
<dbReference type="NCBIfam" id="TIGR01030">
    <property type="entry name" value="rpmH_bact"/>
    <property type="match status" value="1"/>
</dbReference>
<evidence type="ECO:0000256" key="1">
    <source>
        <dbReference type="ARBA" id="ARBA00010111"/>
    </source>
</evidence>
<keyword evidence="2 5" id="KW-0689">Ribosomal protein</keyword>
<protein>
    <recommendedName>
        <fullName evidence="4 5">Large ribosomal subunit protein bL34</fullName>
    </recommendedName>
</protein>
<dbReference type="PROSITE" id="PS00784">
    <property type="entry name" value="RIBOSOMAL_L34"/>
    <property type="match status" value="1"/>
</dbReference>
<name>A0A7V3RDG5_9BACT</name>
<feature type="region of interest" description="Disordered" evidence="6">
    <location>
        <begin position="1"/>
        <end position="44"/>
    </location>
</feature>
<dbReference type="PANTHER" id="PTHR14503">
    <property type="entry name" value="MITOCHONDRIAL RIBOSOMAL PROTEIN 34 FAMILY MEMBER"/>
    <property type="match status" value="1"/>
</dbReference>
<evidence type="ECO:0000256" key="6">
    <source>
        <dbReference type="SAM" id="MobiDB-lite"/>
    </source>
</evidence>
<dbReference type="GO" id="GO:0005840">
    <property type="term" value="C:ribosome"/>
    <property type="evidence" value="ECO:0007669"/>
    <property type="project" value="UniProtKB-KW"/>
</dbReference>
<dbReference type="GO" id="GO:0006412">
    <property type="term" value="P:translation"/>
    <property type="evidence" value="ECO:0007669"/>
    <property type="project" value="UniProtKB-UniRule"/>
</dbReference>
<evidence type="ECO:0000256" key="3">
    <source>
        <dbReference type="ARBA" id="ARBA00023274"/>
    </source>
</evidence>
<proteinExistence type="inferred from homology"/>
<evidence type="ECO:0000256" key="5">
    <source>
        <dbReference type="HAMAP-Rule" id="MF_00391"/>
    </source>
</evidence>